<keyword evidence="5" id="KW-1185">Reference proteome</keyword>
<feature type="transmembrane region" description="Helical" evidence="2">
    <location>
        <begin position="816"/>
        <end position="836"/>
    </location>
</feature>
<evidence type="ECO:0000313" key="4">
    <source>
        <dbReference type="EMBL" id="KAK3599288.1"/>
    </source>
</evidence>
<comment type="caution">
    <text evidence="4">The sequence shown here is derived from an EMBL/GenBank/DDBJ whole genome shotgun (WGS) entry which is preliminary data.</text>
</comment>
<reference evidence="4" key="2">
    <citation type="journal article" date="2021" name="Genome Biol. Evol.">
        <title>Developing a high-quality reference genome for a parasitic bivalve with doubly uniparental inheritance (Bivalvia: Unionida).</title>
        <authorList>
            <person name="Smith C.H."/>
        </authorList>
    </citation>
    <scope>NUCLEOTIDE SEQUENCE</scope>
    <source>
        <strain evidence="4">CHS0354</strain>
        <tissue evidence="4">Mantle</tissue>
    </source>
</reference>
<dbReference type="PANTHER" id="PTHR10877:SF194">
    <property type="entry name" value="LOCATION OF VULVA DEFECTIVE 1"/>
    <property type="match status" value="1"/>
</dbReference>
<dbReference type="FunFam" id="2.60.60.20:FF:000022">
    <property type="entry name" value="Uncharacterized protein"/>
    <property type="match status" value="1"/>
</dbReference>
<keyword evidence="2" id="KW-0812">Transmembrane</keyword>
<proteinExistence type="predicted"/>
<dbReference type="PANTHER" id="PTHR10877">
    <property type="entry name" value="POLYCYSTIN FAMILY MEMBER"/>
    <property type="match status" value="1"/>
</dbReference>
<dbReference type="Pfam" id="PF01477">
    <property type="entry name" value="PLAT"/>
    <property type="match status" value="1"/>
</dbReference>
<reference evidence="4" key="1">
    <citation type="journal article" date="2021" name="Genome Biol. Evol.">
        <title>A High-Quality Reference Genome for a Parasitic Bivalve with Doubly Uniparental Inheritance (Bivalvia: Unionida).</title>
        <authorList>
            <person name="Smith C.H."/>
        </authorList>
    </citation>
    <scope>NUCLEOTIDE SEQUENCE</scope>
    <source>
        <strain evidence="4">CHS0354</strain>
    </source>
</reference>
<comment type="caution">
    <text evidence="1">Lacks conserved residue(s) required for the propagation of feature annotation.</text>
</comment>
<organism evidence="4 5">
    <name type="scientific">Potamilus streckersoni</name>
    <dbReference type="NCBI Taxonomy" id="2493646"/>
    <lineage>
        <taxon>Eukaryota</taxon>
        <taxon>Metazoa</taxon>
        <taxon>Spiralia</taxon>
        <taxon>Lophotrochozoa</taxon>
        <taxon>Mollusca</taxon>
        <taxon>Bivalvia</taxon>
        <taxon>Autobranchia</taxon>
        <taxon>Heteroconchia</taxon>
        <taxon>Palaeoheterodonta</taxon>
        <taxon>Unionida</taxon>
        <taxon>Unionoidea</taxon>
        <taxon>Unionidae</taxon>
        <taxon>Ambleminae</taxon>
        <taxon>Lampsilini</taxon>
        <taxon>Potamilus</taxon>
    </lineage>
</organism>
<dbReference type="GO" id="GO:0050982">
    <property type="term" value="P:detection of mechanical stimulus"/>
    <property type="evidence" value="ECO:0007669"/>
    <property type="project" value="TreeGrafter"/>
</dbReference>
<dbReference type="Proteomes" id="UP001195483">
    <property type="component" value="Unassembled WGS sequence"/>
</dbReference>
<dbReference type="InterPro" id="IPR036392">
    <property type="entry name" value="PLAT/LH2_dom_sf"/>
</dbReference>
<dbReference type="Gene3D" id="2.60.60.20">
    <property type="entry name" value="PLAT/LH2 domain"/>
    <property type="match status" value="1"/>
</dbReference>
<evidence type="ECO:0000313" key="5">
    <source>
        <dbReference type="Proteomes" id="UP001195483"/>
    </source>
</evidence>
<keyword evidence="2" id="KW-0472">Membrane</keyword>
<dbReference type="InterPro" id="IPR051223">
    <property type="entry name" value="Polycystin"/>
</dbReference>
<dbReference type="PROSITE" id="PS50095">
    <property type="entry name" value="PLAT"/>
    <property type="match status" value="1"/>
</dbReference>
<gene>
    <name evidence="4" type="ORF">CHS0354_028644</name>
</gene>
<dbReference type="SMART" id="SM00308">
    <property type="entry name" value="LH2"/>
    <property type="match status" value="1"/>
</dbReference>
<evidence type="ECO:0000259" key="3">
    <source>
        <dbReference type="PROSITE" id="PS50095"/>
    </source>
</evidence>
<protein>
    <recommendedName>
        <fullName evidence="3">PLAT domain-containing protein</fullName>
    </recommendedName>
</protein>
<reference evidence="4" key="3">
    <citation type="submission" date="2023-05" db="EMBL/GenBank/DDBJ databases">
        <authorList>
            <person name="Smith C.H."/>
        </authorList>
    </citation>
    <scope>NUCLEOTIDE SEQUENCE</scope>
    <source>
        <strain evidence="4">CHS0354</strain>
        <tissue evidence="4">Mantle</tissue>
    </source>
</reference>
<feature type="domain" description="PLAT" evidence="3">
    <location>
        <begin position="861"/>
        <end position="980"/>
    </location>
</feature>
<evidence type="ECO:0000256" key="1">
    <source>
        <dbReference type="PROSITE-ProRule" id="PRU00152"/>
    </source>
</evidence>
<dbReference type="EMBL" id="JAEAOA010001716">
    <property type="protein sequence ID" value="KAK3599288.1"/>
    <property type="molecule type" value="Genomic_DNA"/>
</dbReference>
<dbReference type="InterPro" id="IPR001024">
    <property type="entry name" value="PLAT/LH2_dom"/>
</dbReference>
<evidence type="ECO:0000256" key="2">
    <source>
        <dbReference type="SAM" id="Phobius"/>
    </source>
</evidence>
<keyword evidence="2" id="KW-1133">Transmembrane helix</keyword>
<accession>A0AAE0SXA1</accession>
<sequence>MDVTGNDTMKDLVDQNAAFKWDVKMWSYSSKTFEAASGIVTQNGMQSQGINIMKGSFHFGSKYLITAQMDVGNRRGSSIRQWTSNLPPYNGTCTIDKYTAPRIRKNVDSPCCRFLSYPIAQHRRYSLDKRRVEGKTTPVTYEYSVGMKKGIAVQKVTATIDQLQFSCYGWLDDGENEVRSPTVDVNPKITYQISQVVDGEEKLLINTFNSIGKIILSLGNSSRNYTTNVIIRVVDITGDYAEHRFEVQSRPFEAFSSLSSSSNTSTSQNSNDMAAALDQFANTFSEILTSFPVGSNPEAILNLVMSGASQMNVVKVDASNPIVEVKADTSAGDAFESVLSDVVPAATVKAQEFTMTLANAVLESALPQNSSTIDSSRISQVTNTLSAIIYDPIKVNNKTKVKHSTFYSSATFKLIATASGAISPADKRTTQQPNFDDLRLQNEVLDELNGKQHDDNSSKSPNEEAFLNYLQQLKEDYKLSQESIKLERLKQTVKSTSQSTINNQPLALGTTQSYGGPDFRQNISVHAASEIQGKGLQSLTSSVVIDKLDVPITGNMNISLSSMSPGRSVYKFDKDGESMFLTSETCTFNFGTHFTGVIMTKQAVKTPELKNYFPALNSEDASGFSYHKFFIRSSKESACVIVKPADDRTYQYHVYIKKNRNPTLVDYDAHIVTSEDNGWGVCVQPGQLDDHEGLTYLGLRPDIMPVNEYRAVNRSKREAANTTTANNNNTCINPFNPVSCAYGLGIITLSCMVWLEEQQRWIMNGCDMTWKPDQNVIYCKCKATGTEITFGNSFYVAPNAIDFSAVFLKFDALSQAAVMATLIIIFIGYIALVIWSRRQDRKDVLKWGVTPLADNFPDDNYFYLLRVYTGARPGSGTRSRVGFILSGDIMNTDVRELYDGVRNEFSTGSVMNFLLSTPNHLGQIEHLRIWHDNSGGSRYNSWYLSKISVHDIQRKETFEFVVDRWLAVEYGELECTIPLCHAEIMNKFKHSFFQNCKDGLAQDHTWISIFYRPQVSSFNRVQRASCALTFLMLSMISNAMYFNPHPNYESTAGVKLGPFRFTLQQFDMYRGHVES</sequence>
<dbReference type="SUPFAM" id="SSF49723">
    <property type="entry name" value="Lipase/lipooxygenase domain (PLAT/LH2 domain)"/>
    <property type="match status" value="1"/>
</dbReference>
<dbReference type="GO" id="GO:0005262">
    <property type="term" value="F:calcium channel activity"/>
    <property type="evidence" value="ECO:0007669"/>
    <property type="project" value="TreeGrafter"/>
</dbReference>
<dbReference type="GO" id="GO:0016020">
    <property type="term" value="C:membrane"/>
    <property type="evidence" value="ECO:0007669"/>
    <property type="project" value="TreeGrafter"/>
</dbReference>
<name>A0AAE0SXA1_9BIVA</name>
<dbReference type="AlphaFoldDB" id="A0AAE0SXA1"/>